<dbReference type="InterPro" id="IPR036852">
    <property type="entry name" value="Peptidase_S8/S53_dom_sf"/>
</dbReference>
<dbReference type="InterPro" id="IPR003107">
    <property type="entry name" value="HAT"/>
</dbReference>
<evidence type="ECO:0000256" key="2">
    <source>
        <dbReference type="SAM" id="SignalP"/>
    </source>
</evidence>
<evidence type="ECO:0000313" key="5">
    <source>
        <dbReference type="Proteomes" id="UP001345219"/>
    </source>
</evidence>
<dbReference type="AlphaFoldDB" id="A0AAN7GP20"/>
<dbReference type="PANTHER" id="PTHR35114">
    <property type="entry name" value="CYTOCHROME OXIDASE COMPLEX ASSEMBLY PROTEIN"/>
    <property type="match status" value="1"/>
</dbReference>
<dbReference type="Proteomes" id="UP001345219">
    <property type="component" value="Chromosome 12"/>
</dbReference>
<dbReference type="GO" id="GO:0004252">
    <property type="term" value="F:serine-type endopeptidase activity"/>
    <property type="evidence" value="ECO:0007669"/>
    <property type="project" value="InterPro"/>
</dbReference>
<dbReference type="Gene3D" id="3.40.50.200">
    <property type="entry name" value="Peptidase S8/S53 domain"/>
    <property type="match status" value="1"/>
</dbReference>
<sequence length="747" mass="82540">MAPGAHIAVFKVFWLTGCYSSDILAAMDVAIRDVVDVLSFFVSSGFPIPLNDDGIAIGSFRAMEHGISVIIDPTEREGHCPLRSFHDYLFDGEYSLSALRQERSRNACPEEKELLGLYDNYYLGLFDMFLFTANGSTTVQPMDDNKSSFIRKGLSFLLITVTGGVALSVLDDLAIYHACSSKAMEKASNNQGLKDALGEPIEKGPWYNATLAVTHKRHSASCTFPVSGPRGDGILQLKAMKNENDSWLSYLRPLDWEILIMEALLHVPENEEKTRTFRMTILDDLPSPPAACIACTNGCPKKEVNESKKRSGRGQGRPTFPHVYHNIIHRLPRQQDLLFGFNSLFSAAYLKYKPDIFQSILDSHFLDLEKSKALEFYANQQMLLRSSSTPVISALLSSHGENPGPGHGHSLHHEATGILSHMAVFGHNHQKLSFHAPTFSCASSPISPSVVDSNRNGFRHAQSEGNLEELLASDVKEDDKFCEPYQARKFEPVRPRSGSVLQTIPSFSFYRSGGGYEEEEEENGEDDQSDLNQGEDEEIGIEDFIIGNPMMAVKEGLLDVGGDIGSLTFKGEEMFLAKGLGVGNGIDLSGGYGGCGRGGGPCHVDCGGDGRENHGAEEHYKRMVEENPNNPLFLRNYAQFLHQTKGEVERAEVYYSRAILADPQDGELLCQYAKLIWQLHREKDRALGYFERAVQASPEDSHVHAAYAGFLWEIEEEDDEGEDLNSKGYAMTELGAHHEGFVASAGS</sequence>
<feature type="region of interest" description="Disordered" evidence="1">
    <location>
        <begin position="512"/>
        <end position="533"/>
    </location>
</feature>
<dbReference type="SMART" id="SM00386">
    <property type="entry name" value="HAT"/>
    <property type="match status" value="3"/>
</dbReference>
<accession>A0AAN7GP20</accession>
<dbReference type="InterPro" id="IPR011990">
    <property type="entry name" value="TPR-like_helical_dom_sf"/>
</dbReference>
<keyword evidence="2" id="KW-0732">Signal</keyword>
<dbReference type="Pfam" id="PF25474">
    <property type="entry name" value="TPR_TmcB"/>
    <property type="match status" value="1"/>
</dbReference>
<dbReference type="EMBL" id="JAXIOK010000019">
    <property type="protein sequence ID" value="KAK4748141.1"/>
    <property type="molecule type" value="Genomic_DNA"/>
</dbReference>
<dbReference type="GO" id="GO:0006508">
    <property type="term" value="P:proteolysis"/>
    <property type="evidence" value="ECO:0007669"/>
    <property type="project" value="InterPro"/>
</dbReference>
<dbReference type="SUPFAM" id="SSF48452">
    <property type="entry name" value="TPR-like"/>
    <property type="match status" value="1"/>
</dbReference>
<dbReference type="PANTHER" id="PTHR35114:SF1">
    <property type="entry name" value="CYTOCHROME OXIDASE COMPLEX ASSEMBLY PROTEIN"/>
    <property type="match status" value="1"/>
</dbReference>
<evidence type="ECO:0000313" key="4">
    <source>
        <dbReference type="EMBL" id="KAK4748141.1"/>
    </source>
</evidence>
<reference evidence="4 5" key="1">
    <citation type="journal article" date="2023" name="Hortic Res">
        <title>Pangenome of water caltrop reveals structural variations and asymmetric subgenome divergence after allopolyploidization.</title>
        <authorList>
            <person name="Zhang X."/>
            <person name="Chen Y."/>
            <person name="Wang L."/>
            <person name="Yuan Y."/>
            <person name="Fang M."/>
            <person name="Shi L."/>
            <person name="Lu R."/>
            <person name="Comes H.P."/>
            <person name="Ma Y."/>
            <person name="Chen Y."/>
            <person name="Huang G."/>
            <person name="Zhou Y."/>
            <person name="Zheng Z."/>
            <person name="Qiu Y."/>
        </authorList>
    </citation>
    <scope>NUCLEOTIDE SEQUENCE [LARGE SCALE GENOMIC DNA]</scope>
    <source>
        <tissue evidence="4">Roots</tissue>
    </source>
</reference>
<feature type="chain" id="PRO_5042964177" description="TmcB/TmcC TPR repeats domain-containing protein" evidence="2">
    <location>
        <begin position="21"/>
        <end position="747"/>
    </location>
</feature>
<dbReference type="GO" id="GO:0006396">
    <property type="term" value="P:RNA processing"/>
    <property type="evidence" value="ECO:0007669"/>
    <property type="project" value="InterPro"/>
</dbReference>
<feature type="domain" description="TmcB/TmcC TPR repeats" evidence="3">
    <location>
        <begin position="614"/>
        <end position="661"/>
    </location>
</feature>
<protein>
    <recommendedName>
        <fullName evidence="3">TmcB/TmcC TPR repeats domain-containing protein</fullName>
    </recommendedName>
</protein>
<proteinExistence type="predicted"/>
<keyword evidence="5" id="KW-1185">Reference proteome</keyword>
<feature type="signal peptide" evidence="2">
    <location>
        <begin position="1"/>
        <end position="20"/>
    </location>
</feature>
<feature type="compositionally biased region" description="Acidic residues" evidence="1">
    <location>
        <begin position="516"/>
        <end position="533"/>
    </location>
</feature>
<dbReference type="InterPro" id="IPR057352">
    <property type="entry name" value="TPR_TmcB/C"/>
</dbReference>
<organism evidence="4 5">
    <name type="scientific">Trapa incisa</name>
    <dbReference type="NCBI Taxonomy" id="236973"/>
    <lineage>
        <taxon>Eukaryota</taxon>
        <taxon>Viridiplantae</taxon>
        <taxon>Streptophyta</taxon>
        <taxon>Embryophyta</taxon>
        <taxon>Tracheophyta</taxon>
        <taxon>Spermatophyta</taxon>
        <taxon>Magnoliopsida</taxon>
        <taxon>eudicotyledons</taxon>
        <taxon>Gunneridae</taxon>
        <taxon>Pentapetalae</taxon>
        <taxon>rosids</taxon>
        <taxon>malvids</taxon>
        <taxon>Myrtales</taxon>
        <taxon>Lythraceae</taxon>
        <taxon>Trapa</taxon>
    </lineage>
</organism>
<evidence type="ECO:0000259" key="3">
    <source>
        <dbReference type="Pfam" id="PF25474"/>
    </source>
</evidence>
<gene>
    <name evidence="4" type="ORF">SAY87_014727</name>
</gene>
<dbReference type="SUPFAM" id="SSF52743">
    <property type="entry name" value="Subtilisin-like"/>
    <property type="match status" value="1"/>
</dbReference>
<evidence type="ECO:0000256" key="1">
    <source>
        <dbReference type="SAM" id="MobiDB-lite"/>
    </source>
</evidence>
<name>A0AAN7GP20_9MYRT</name>
<comment type="caution">
    <text evidence="4">The sequence shown here is derived from an EMBL/GenBank/DDBJ whole genome shotgun (WGS) entry which is preliminary data.</text>
</comment>
<dbReference type="Gene3D" id="1.25.40.10">
    <property type="entry name" value="Tetratricopeptide repeat domain"/>
    <property type="match status" value="1"/>
</dbReference>